<dbReference type="SUPFAM" id="SSF53955">
    <property type="entry name" value="Lysozyme-like"/>
    <property type="match status" value="1"/>
</dbReference>
<evidence type="ECO:0000313" key="12">
    <source>
        <dbReference type="Ensembl" id="ENSLBEP00000026139.1"/>
    </source>
</evidence>
<dbReference type="Gene3D" id="1.10.530.10">
    <property type="match status" value="1"/>
</dbReference>
<evidence type="ECO:0000256" key="2">
    <source>
        <dbReference type="ARBA" id="ARBA00008902"/>
    </source>
</evidence>
<dbReference type="GO" id="GO:0031640">
    <property type="term" value="P:killing of cells of another organism"/>
    <property type="evidence" value="ECO:0007669"/>
    <property type="project" value="UniProtKB-KW"/>
</dbReference>
<reference evidence="12" key="2">
    <citation type="submission" date="2025-09" db="UniProtKB">
        <authorList>
            <consortium name="Ensembl"/>
        </authorList>
    </citation>
    <scope>IDENTIFICATION</scope>
</reference>
<dbReference type="GeneTree" id="ENSGT00390000017614"/>
<dbReference type="FunCoup" id="A0A3Q3G3D2">
    <property type="interactions" value="854"/>
</dbReference>
<dbReference type="PRINTS" id="PR00749">
    <property type="entry name" value="LYSOZYMEG"/>
</dbReference>
<evidence type="ECO:0000256" key="3">
    <source>
        <dbReference type="ARBA" id="ARBA00012732"/>
    </source>
</evidence>
<evidence type="ECO:0000256" key="7">
    <source>
        <dbReference type="ARBA" id="ARBA00022801"/>
    </source>
</evidence>
<feature type="transmembrane region" description="Helical" evidence="10">
    <location>
        <begin position="6"/>
        <end position="27"/>
    </location>
</feature>
<keyword evidence="6" id="KW-0081">Bacteriolytic enzyme</keyword>
<evidence type="ECO:0000256" key="10">
    <source>
        <dbReference type="SAM" id="Phobius"/>
    </source>
</evidence>
<dbReference type="PANTHER" id="PTHR31698">
    <property type="entry name" value="LYSOZYME G FAMILY MEMBER"/>
    <property type="match status" value="1"/>
</dbReference>
<feature type="transmembrane region" description="Helical" evidence="10">
    <location>
        <begin position="39"/>
        <end position="60"/>
    </location>
</feature>
<keyword evidence="10" id="KW-0472">Membrane</keyword>
<sequence>MSLFLVLILFIIILFSLYILSSCIVFLERLKHPIFFPQGLNEVILFLFLLKTDLLINISFAGDIMRVQTSGASQQTANQDNLRYSGVRASHTMAQTDAGRMEEFRSKINRVGAQKGIPPALIAAIISRESRAGNAIKNTGGWGDHGNGWGLMQVDVNPNGGNHTPEGAWDSEEHLRQATGILVHFIGRISTKFPNWSSEQKLKGGIAAYNMGDGNVHSYENVDDHTTGRDYSNDVVARAQWYRNHGGF</sequence>
<dbReference type="Proteomes" id="UP000261660">
    <property type="component" value="Unplaced"/>
</dbReference>
<reference evidence="12" key="1">
    <citation type="submission" date="2025-08" db="UniProtKB">
        <authorList>
            <consortium name="Ensembl"/>
        </authorList>
    </citation>
    <scope>IDENTIFICATION</scope>
</reference>
<keyword evidence="10" id="KW-1133">Transmembrane helix</keyword>
<comment type="catalytic activity">
    <reaction evidence="1">
        <text>Hydrolysis of (1-&gt;4)-beta-linkages between N-acetylmuramic acid and N-acetyl-D-glucosamine residues in a peptidoglycan and between N-acetyl-D-glucosamine residues in chitodextrins.</text>
        <dbReference type="EC" id="3.2.1.17"/>
    </reaction>
</comment>
<dbReference type="InParanoid" id="A0A3Q3G3D2"/>
<keyword evidence="13" id="KW-1185">Reference proteome</keyword>
<dbReference type="Ensembl" id="ENSLBET00000027432.1">
    <property type="protein sequence ID" value="ENSLBEP00000026139.1"/>
    <property type="gene ID" value="ENSLBEG00000019919.1"/>
</dbReference>
<dbReference type="GO" id="GO:0005576">
    <property type="term" value="C:extracellular region"/>
    <property type="evidence" value="ECO:0007669"/>
    <property type="project" value="TreeGrafter"/>
</dbReference>
<evidence type="ECO:0000256" key="8">
    <source>
        <dbReference type="ARBA" id="ARBA00023295"/>
    </source>
</evidence>
<dbReference type="Pfam" id="PF01464">
    <property type="entry name" value="SLT"/>
    <property type="match status" value="1"/>
</dbReference>
<dbReference type="InterPro" id="IPR002152">
    <property type="entry name" value="Glyco_hydro_23"/>
</dbReference>
<evidence type="ECO:0000256" key="6">
    <source>
        <dbReference type="ARBA" id="ARBA00022638"/>
    </source>
</evidence>
<proteinExistence type="inferred from homology"/>
<dbReference type="STRING" id="56723.ENSLBEP00000026139"/>
<evidence type="ECO:0000256" key="1">
    <source>
        <dbReference type="ARBA" id="ARBA00000632"/>
    </source>
</evidence>
<keyword evidence="7" id="KW-0378">Hydrolase</keyword>
<evidence type="ECO:0000259" key="11">
    <source>
        <dbReference type="Pfam" id="PF01464"/>
    </source>
</evidence>
<dbReference type="CDD" id="cd01021">
    <property type="entry name" value="GEWL"/>
    <property type="match status" value="1"/>
</dbReference>
<keyword evidence="10" id="KW-0812">Transmembrane</keyword>
<dbReference type="InterPro" id="IPR008258">
    <property type="entry name" value="Transglycosylase_SLT_dom_1"/>
</dbReference>
<organism evidence="12 13">
    <name type="scientific">Labrus bergylta</name>
    <name type="common">ballan wrasse</name>
    <dbReference type="NCBI Taxonomy" id="56723"/>
    <lineage>
        <taxon>Eukaryota</taxon>
        <taxon>Metazoa</taxon>
        <taxon>Chordata</taxon>
        <taxon>Craniata</taxon>
        <taxon>Vertebrata</taxon>
        <taxon>Euteleostomi</taxon>
        <taxon>Actinopterygii</taxon>
        <taxon>Neopterygii</taxon>
        <taxon>Teleostei</taxon>
        <taxon>Neoteleostei</taxon>
        <taxon>Acanthomorphata</taxon>
        <taxon>Eupercaria</taxon>
        <taxon>Labriformes</taxon>
        <taxon>Labridae</taxon>
        <taxon>Labrus</taxon>
    </lineage>
</organism>
<dbReference type="AlphaFoldDB" id="A0A3Q3G3D2"/>
<evidence type="ECO:0000256" key="5">
    <source>
        <dbReference type="ARBA" id="ARBA00022529"/>
    </source>
</evidence>
<dbReference type="GO" id="GO:0003796">
    <property type="term" value="F:lysozyme activity"/>
    <property type="evidence" value="ECO:0007669"/>
    <property type="project" value="UniProtKB-EC"/>
</dbReference>
<evidence type="ECO:0000313" key="13">
    <source>
        <dbReference type="Proteomes" id="UP000261660"/>
    </source>
</evidence>
<dbReference type="PANTHER" id="PTHR31698:SF8">
    <property type="entry name" value="LYSOZYME G-RELATED"/>
    <property type="match status" value="1"/>
</dbReference>
<keyword evidence="8" id="KW-0326">Glycosidase</keyword>
<evidence type="ECO:0000256" key="9">
    <source>
        <dbReference type="ARBA" id="ARBA00031262"/>
    </source>
</evidence>
<evidence type="ECO:0000256" key="4">
    <source>
        <dbReference type="ARBA" id="ARBA00016485"/>
    </source>
</evidence>
<dbReference type="FunFam" id="1.10.530.10:FF:000026">
    <property type="entry name" value="Lysozyme g"/>
    <property type="match status" value="1"/>
</dbReference>
<protein>
    <recommendedName>
        <fullName evidence="4">Lysozyme g</fullName>
        <ecNumber evidence="3">3.2.1.17</ecNumber>
    </recommendedName>
    <alternativeName>
        <fullName evidence="9">1,4-beta-N-acetylmuramidase</fullName>
    </alternativeName>
</protein>
<comment type="similarity">
    <text evidence="2">Belongs to the glycosyl hydrolase 23 family.</text>
</comment>
<feature type="domain" description="Transglycosylase SLT" evidence="11">
    <location>
        <begin position="109"/>
        <end position="225"/>
    </location>
</feature>
<accession>A0A3Q3G3D2</accession>
<name>A0A3Q3G3D2_9LABR</name>
<keyword evidence="5" id="KW-0929">Antimicrobial</keyword>
<dbReference type="GO" id="GO:0050830">
    <property type="term" value="P:defense response to Gram-positive bacterium"/>
    <property type="evidence" value="ECO:0007669"/>
    <property type="project" value="TreeGrafter"/>
</dbReference>
<dbReference type="InterPro" id="IPR023346">
    <property type="entry name" value="Lysozyme-like_dom_sf"/>
</dbReference>
<dbReference type="GO" id="GO:0009253">
    <property type="term" value="P:peptidoglycan catabolic process"/>
    <property type="evidence" value="ECO:0007669"/>
    <property type="project" value="InterPro"/>
</dbReference>
<dbReference type="EC" id="3.2.1.17" evidence="3"/>